<accession>A0A4P8KDF0</accession>
<dbReference type="Pfam" id="PF06197">
    <property type="entry name" value="DUF998"/>
    <property type="match status" value="1"/>
</dbReference>
<sequence>MDKKRNLIQWLGLFGIVSFLSYIAALVFSPLAYPGYNWMAQAVSDLSADNSPSRILWNQLSSLSGVGSVVCVMLVCVYIQGRLSKSIRVGIYLFAVMMWLSAVGYTMFPLTDSGFAGTFQDVMHVVVTVLVVVLSITSLLTITIGSFRSNHYRSLGIWAAAALLLMVTGAIGINVVPIQYFGIPERFSVIAAMGFNAFLGVYLFRGFGGE</sequence>
<proteinExistence type="predicted"/>
<dbReference type="RefSeq" id="WP_070503292.1">
    <property type="nucleotide sequence ID" value="NZ_CAAKOC010000255.1"/>
</dbReference>
<dbReference type="GeneID" id="69570129"/>
<dbReference type="InterPro" id="IPR009339">
    <property type="entry name" value="DUF998"/>
</dbReference>
<comment type="caution">
    <text evidence="1">The sequence shown here is derived from an EMBL/GenBank/DDBJ whole genome shotgun (WGS) entry which is preliminary data.</text>
</comment>
<name>A0A4P8KDF0_ENTAV</name>
<protein>
    <submittedName>
        <fullName evidence="1">DUF998 domain-containing protein</fullName>
    </submittedName>
</protein>
<reference evidence="1 2" key="1">
    <citation type="submission" date="2017-10" db="EMBL/GenBank/DDBJ databases">
        <title>FDA dAtabase for Regulatory Grade micrObial Sequences (FDA-ARGOS): Supporting development and validation of Infectious Disease Dx tests.</title>
        <authorList>
            <person name="Campos J."/>
            <person name="Goldberg B."/>
            <person name="Tallon L.J."/>
            <person name="Sadzewicz L."/>
            <person name="Sengamalay N."/>
            <person name="Ott S."/>
            <person name="Godinez A."/>
            <person name="Nagaraj S."/>
            <person name="Vyas G."/>
            <person name="Aluvathingal J."/>
            <person name="Nadendla S."/>
            <person name="Geyer C."/>
            <person name="Nandy P."/>
            <person name="Hobson J."/>
            <person name="Sichtig H."/>
        </authorList>
    </citation>
    <scope>NUCLEOTIDE SEQUENCE [LARGE SCALE GENOMIC DNA]</scope>
    <source>
        <strain evidence="1 2">FDAARGOS_185</strain>
    </source>
</reference>
<organism evidence="1 2">
    <name type="scientific">Enterococcus avium</name>
    <name type="common">Streptococcus avium</name>
    <dbReference type="NCBI Taxonomy" id="33945"/>
    <lineage>
        <taxon>Bacteria</taxon>
        <taxon>Bacillati</taxon>
        <taxon>Bacillota</taxon>
        <taxon>Bacilli</taxon>
        <taxon>Lactobacillales</taxon>
        <taxon>Enterococcaceae</taxon>
        <taxon>Enterococcus</taxon>
    </lineage>
</organism>
<evidence type="ECO:0000313" key="1">
    <source>
        <dbReference type="EMBL" id="TRZ28477.1"/>
    </source>
</evidence>
<gene>
    <name evidence="1" type="ORF">AUF17_17325</name>
</gene>
<dbReference type="EMBL" id="PDXQ01000002">
    <property type="protein sequence ID" value="TRZ28477.1"/>
    <property type="molecule type" value="Genomic_DNA"/>
</dbReference>
<dbReference type="AlphaFoldDB" id="A0A4P8KDF0"/>
<dbReference type="Proteomes" id="UP000316316">
    <property type="component" value="Unassembled WGS sequence"/>
</dbReference>
<evidence type="ECO:0000313" key="2">
    <source>
        <dbReference type="Proteomes" id="UP000316316"/>
    </source>
</evidence>